<feature type="transmembrane region" description="Helical" evidence="2">
    <location>
        <begin position="99"/>
        <end position="122"/>
    </location>
</feature>
<organism evidence="3 4">
    <name type="scientific">Daedalea quercina L-15889</name>
    <dbReference type="NCBI Taxonomy" id="1314783"/>
    <lineage>
        <taxon>Eukaryota</taxon>
        <taxon>Fungi</taxon>
        <taxon>Dikarya</taxon>
        <taxon>Basidiomycota</taxon>
        <taxon>Agaricomycotina</taxon>
        <taxon>Agaricomycetes</taxon>
        <taxon>Polyporales</taxon>
        <taxon>Fomitopsis</taxon>
    </lineage>
</organism>
<feature type="transmembrane region" description="Helical" evidence="2">
    <location>
        <begin position="143"/>
        <end position="163"/>
    </location>
</feature>
<name>A0A165KL74_9APHY</name>
<feature type="region of interest" description="Disordered" evidence="1">
    <location>
        <begin position="1"/>
        <end position="58"/>
    </location>
</feature>
<dbReference type="AlphaFoldDB" id="A0A165KL74"/>
<feature type="transmembrane region" description="Helical" evidence="2">
    <location>
        <begin position="237"/>
        <end position="259"/>
    </location>
</feature>
<dbReference type="PANTHER" id="PTHR42024:SF1">
    <property type="entry name" value="AMINO ACID PERMEASE_ SLC12A DOMAIN-CONTAINING PROTEIN"/>
    <property type="match status" value="1"/>
</dbReference>
<sequence length="424" mass="46832">MADRADSQASTTPTAIDRDPAHAHGSPNSSSEKQTSDKKERPMVAIQQPTSNDTTNDALFYDEPPPLNYTIKTGRILLLILFYSLYWGAHLSTTKNLAIITSLIGTVSGFKFAQRMWFLWFARNHISWRPIGAGRWGVDFFQFILSLAMATFFVPLIVGSSVMPGDPRITAMVLPCIMLVLTLPLLVTGLFPYHIHAPWHISSFPPHQLLPPLGYCYIEDIVAVDGGGCTEFRQLSVTWGATGLIIAAGLLIACWTASIDMGYGLGYGVLWLWALLMAVGSIAHIHHELMHERREWKGRVDNVHRTRRLRICEGKYDPPALPTTMDEGIRWDLDIWRMLDWQEVDADAVRAASDGSWWICSQSSHARTGVVSSPTPMSLPGAVRVDEPGSRVMSPAKPEAAVTGPRGWRSASPVSTSVVETSPV</sequence>
<feature type="transmembrane region" description="Helical" evidence="2">
    <location>
        <begin position="265"/>
        <end position="285"/>
    </location>
</feature>
<dbReference type="EMBL" id="KV429202">
    <property type="protein sequence ID" value="KZT63282.1"/>
    <property type="molecule type" value="Genomic_DNA"/>
</dbReference>
<evidence type="ECO:0000256" key="1">
    <source>
        <dbReference type="SAM" id="MobiDB-lite"/>
    </source>
</evidence>
<dbReference type="OrthoDB" id="4838853at2759"/>
<feature type="region of interest" description="Disordered" evidence="1">
    <location>
        <begin position="386"/>
        <end position="424"/>
    </location>
</feature>
<dbReference type="STRING" id="1314783.A0A165KL74"/>
<proteinExistence type="predicted"/>
<keyword evidence="2" id="KW-0812">Transmembrane</keyword>
<reference evidence="3 4" key="1">
    <citation type="journal article" date="2016" name="Mol. Biol. Evol.">
        <title>Comparative Genomics of Early-Diverging Mushroom-Forming Fungi Provides Insights into the Origins of Lignocellulose Decay Capabilities.</title>
        <authorList>
            <person name="Nagy L.G."/>
            <person name="Riley R."/>
            <person name="Tritt A."/>
            <person name="Adam C."/>
            <person name="Daum C."/>
            <person name="Floudas D."/>
            <person name="Sun H."/>
            <person name="Yadav J.S."/>
            <person name="Pangilinan J."/>
            <person name="Larsson K.H."/>
            <person name="Matsuura K."/>
            <person name="Barry K."/>
            <person name="Labutti K."/>
            <person name="Kuo R."/>
            <person name="Ohm R.A."/>
            <person name="Bhattacharya S.S."/>
            <person name="Shirouzu T."/>
            <person name="Yoshinaga Y."/>
            <person name="Martin F.M."/>
            <person name="Grigoriev I.V."/>
            <person name="Hibbett D.S."/>
        </authorList>
    </citation>
    <scope>NUCLEOTIDE SEQUENCE [LARGE SCALE GENOMIC DNA]</scope>
    <source>
        <strain evidence="3 4">L-15889</strain>
    </source>
</reference>
<keyword evidence="2" id="KW-1133">Transmembrane helix</keyword>
<feature type="compositionally biased region" description="Low complexity" evidence="1">
    <location>
        <begin position="412"/>
        <end position="424"/>
    </location>
</feature>
<evidence type="ECO:0000313" key="4">
    <source>
        <dbReference type="Proteomes" id="UP000076727"/>
    </source>
</evidence>
<feature type="compositionally biased region" description="Polar residues" evidence="1">
    <location>
        <begin position="47"/>
        <end position="57"/>
    </location>
</feature>
<protein>
    <submittedName>
        <fullName evidence="3">Uncharacterized protein</fullName>
    </submittedName>
</protein>
<keyword evidence="4" id="KW-1185">Reference proteome</keyword>
<gene>
    <name evidence="3" type="ORF">DAEQUDRAFT_770748</name>
</gene>
<evidence type="ECO:0000256" key="2">
    <source>
        <dbReference type="SAM" id="Phobius"/>
    </source>
</evidence>
<dbReference type="Proteomes" id="UP000076727">
    <property type="component" value="Unassembled WGS sequence"/>
</dbReference>
<keyword evidence="2" id="KW-0472">Membrane</keyword>
<feature type="transmembrane region" description="Helical" evidence="2">
    <location>
        <begin position="76"/>
        <end position="93"/>
    </location>
</feature>
<dbReference type="PANTHER" id="PTHR42024">
    <property type="entry name" value="AMINO ACID PERMEASE_ SLC12A DOMAIN-CONTAINING PROTEIN"/>
    <property type="match status" value="1"/>
</dbReference>
<feature type="transmembrane region" description="Helical" evidence="2">
    <location>
        <begin position="169"/>
        <end position="193"/>
    </location>
</feature>
<accession>A0A165KL74</accession>
<evidence type="ECO:0000313" key="3">
    <source>
        <dbReference type="EMBL" id="KZT63282.1"/>
    </source>
</evidence>